<feature type="signal peptide" evidence="1">
    <location>
        <begin position="1"/>
        <end position="18"/>
    </location>
</feature>
<feature type="chain" id="PRO_5020697320" description="Lipoprotein" evidence="1">
    <location>
        <begin position="19"/>
        <end position="60"/>
    </location>
</feature>
<keyword evidence="1" id="KW-0732">Signal</keyword>
<name>A0A4R2N237_9PAST</name>
<dbReference type="OrthoDB" id="5685103at2"/>
<evidence type="ECO:0008006" key="4">
    <source>
        <dbReference type="Google" id="ProtNLM"/>
    </source>
</evidence>
<dbReference type="RefSeq" id="WP_132021338.1">
    <property type="nucleotide sequence ID" value="NZ_CP016605.1"/>
</dbReference>
<dbReference type="EMBL" id="SLXI01000001">
    <property type="protein sequence ID" value="TCP13924.1"/>
    <property type="molecule type" value="Genomic_DNA"/>
</dbReference>
<organism evidence="2 3">
    <name type="scientific">Bisgaardia hudsonensis</name>
    <dbReference type="NCBI Taxonomy" id="109472"/>
    <lineage>
        <taxon>Bacteria</taxon>
        <taxon>Pseudomonadati</taxon>
        <taxon>Pseudomonadota</taxon>
        <taxon>Gammaproteobacteria</taxon>
        <taxon>Pasteurellales</taxon>
        <taxon>Pasteurellaceae</taxon>
        <taxon>Bisgaardia</taxon>
    </lineage>
</organism>
<evidence type="ECO:0000313" key="3">
    <source>
        <dbReference type="Proteomes" id="UP000294841"/>
    </source>
</evidence>
<gene>
    <name evidence="2" type="ORF">EV697_10140</name>
</gene>
<accession>A0A4R2N237</accession>
<dbReference type="Proteomes" id="UP000294841">
    <property type="component" value="Unassembled WGS sequence"/>
</dbReference>
<keyword evidence="3" id="KW-1185">Reference proteome</keyword>
<evidence type="ECO:0000313" key="2">
    <source>
        <dbReference type="EMBL" id="TCP13924.1"/>
    </source>
</evidence>
<proteinExistence type="predicted"/>
<reference evidence="2 3" key="1">
    <citation type="submission" date="2019-03" db="EMBL/GenBank/DDBJ databases">
        <title>Genomic Encyclopedia of Type Strains, Phase IV (KMG-IV): sequencing the most valuable type-strain genomes for metagenomic binning, comparative biology and taxonomic classification.</title>
        <authorList>
            <person name="Goeker M."/>
        </authorList>
    </citation>
    <scope>NUCLEOTIDE SEQUENCE [LARGE SCALE GENOMIC DNA]</scope>
    <source>
        <strain evidence="2 3">DSM 28231</strain>
    </source>
</reference>
<evidence type="ECO:0000256" key="1">
    <source>
        <dbReference type="SAM" id="SignalP"/>
    </source>
</evidence>
<protein>
    <recommendedName>
        <fullName evidence="4">Lipoprotein</fullName>
    </recommendedName>
</protein>
<dbReference type="AlphaFoldDB" id="A0A4R2N237"/>
<comment type="caution">
    <text evidence="2">The sequence shown here is derived from an EMBL/GenBank/DDBJ whole genome shotgun (WGS) entry which is preliminary data.</text>
</comment>
<sequence length="60" mass="6717">MNKLLFLLSIILGLVACATQKPKDENLLPSGIMQPVDYQGKDKIDLFPEIKEQAIQSNMN</sequence>
<dbReference type="PROSITE" id="PS51257">
    <property type="entry name" value="PROKAR_LIPOPROTEIN"/>
    <property type="match status" value="1"/>
</dbReference>